<name>A0ABT2WE08_9BACI</name>
<evidence type="ECO:0000256" key="1">
    <source>
        <dbReference type="ARBA" id="ARBA00004811"/>
    </source>
</evidence>
<comment type="pathway">
    <text evidence="1 7">Metabolic intermediate biosynthesis; chorismate biosynthesis; chorismate from D-erythrose 4-phosphate and phosphoenolpyruvate: step 6/7.</text>
</comment>
<comment type="caution">
    <text evidence="9">The sequence shown here is derived from an EMBL/GenBank/DDBJ whole genome shotgun (WGS) entry which is preliminary data.</text>
</comment>
<feature type="binding site" evidence="7">
    <location>
        <position position="170"/>
    </location>
    <ligand>
        <name>3-phosphoshikimate</name>
        <dbReference type="ChEBI" id="CHEBI:145989"/>
    </ligand>
</feature>
<feature type="binding site" evidence="7">
    <location>
        <position position="388"/>
    </location>
    <ligand>
        <name>phosphoenolpyruvate</name>
        <dbReference type="ChEBI" id="CHEBI:58702"/>
    </ligand>
</feature>
<comment type="similarity">
    <text evidence="2 7">Belongs to the EPSP synthase family.</text>
</comment>
<dbReference type="SUPFAM" id="SSF55205">
    <property type="entry name" value="EPT/RTPC-like"/>
    <property type="match status" value="1"/>
</dbReference>
<dbReference type="InterPro" id="IPR001986">
    <property type="entry name" value="Enolpyruvate_Tfrase_dom"/>
</dbReference>
<feature type="binding site" evidence="7">
    <location>
        <position position="28"/>
    </location>
    <ligand>
        <name>3-phosphoshikimate</name>
        <dbReference type="ChEBI" id="CHEBI:145989"/>
    </ligand>
</feature>
<keyword evidence="10" id="KW-1185">Reference proteome</keyword>
<comment type="subunit">
    <text evidence="7">Monomer.</text>
</comment>
<dbReference type="NCBIfam" id="TIGR01356">
    <property type="entry name" value="aroA"/>
    <property type="match status" value="1"/>
</dbReference>
<dbReference type="GO" id="GO:0003866">
    <property type="term" value="F:3-phosphoshikimate 1-carboxyvinyltransferase activity"/>
    <property type="evidence" value="ECO:0007669"/>
    <property type="project" value="UniProtKB-EC"/>
</dbReference>
<feature type="binding site" evidence="7">
    <location>
        <position position="123"/>
    </location>
    <ligand>
        <name>phosphoenolpyruvate</name>
        <dbReference type="ChEBI" id="CHEBI:58702"/>
    </ligand>
</feature>
<comment type="catalytic activity">
    <reaction evidence="6">
        <text>3-phosphoshikimate + phosphoenolpyruvate = 5-O-(1-carboxyvinyl)-3-phosphoshikimate + phosphate</text>
        <dbReference type="Rhea" id="RHEA:21256"/>
        <dbReference type="ChEBI" id="CHEBI:43474"/>
        <dbReference type="ChEBI" id="CHEBI:57701"/>
        <dbReference type="ChEBI" id="CHEBI:58702"/>
        <dbReference type="ChEBI" id="CHEBI:145989"/>
        <dbReference type="EC" id="2.5.1.19"/>
    </reaction>
    <physiologicalReaction direction="left-to-right" evidence="6">
        <dbReference type="Rhea" id="RHEA:21257"/>
    </physiologicalReaction>
</comment>
<dbReference type="Gene3D" id="3.65.10.10">
    <property type="entry name" value="Enolpyruvate transferase domain"/>
    <property type="match status" value="2"/>
</dbReference>
<evidence type="ECO:0000313" key="10">
    <source>
        <dbReference type="Proteomes" id="UP001208656"/>
    </source>
</evidence>
<dbReference type="RefSeq" id="WP_263061148.1">
    <property type="nucleotide sequence ID" value="NZ_JAOUSE010000007.1"/>
</dbReference>
<dbReference type="PROSITE" id="PS00885">
    <property type="entry name" value="EPSP_SYNTHASE_2"/>
    <property type="match status" value="1"/>
</dbReference>
<evidence type="ECO:0000256" key="2">
    <source>
        <dbReference type="ARBA" id="ARBA00009948"/>
    </source>
</evidence>
<gene>
    <name evidence="7 9" type="primary">aroA</name>
    <name evidence="9" type="ORF">OEV82_04385</name>
</gene>
<accession>A0ABT2WE08</accession>
<feature type="domain" description="Enolpyruvate transferase" evidence="8">
    <location>
        <begin position="11"/>
        <end position="423"/>
    </location>
</feature>
<feature type="binding site" evidence="7">
    <location>
        <position position="168"/>
    </location>
    <ligand>
        <name>3-phosphoshikimate</name>
        <dbReference type="ChEBI" id="CHEBI:145989"/>
    </ligand>
</feature>
<proteinExistence type="inferred from homology"/>
<feature type="active site" description="Proton acceptor" evidence="7">
    <location>
        <position position="315"/>
    </location>
</feature>
<protein>
    <recommendedName>
        <fullName evidence="7">3-phosphoshikimate 1-carboxyvinyltransferase</fullName>
        <ecNumber evidence="7">2.5.1.19</ecNumber>
    </recommendedName>
    <alternativeName>
        <fullName evidence="7">5-enolpyruvylshikimate-3-phosphate synthase</fullName>
        <shortName evidence="7">EPSP synthase</shortName>
        <shortName evidence="7">EPSPS</shortName>
    </alternativeName>
</protein>
<dbReference type="InterPro" id="IPR023193">
    <property type="entry name" value="EPSP_synthase_CS"/>
</dbReference>
<feature type="binding site" evidence="7">
    <location>
        <position position="342"/>
    </location>
    <ligand>
        <name>3-phosphoshikimate</name>
        <dbReference type="ChEBI" id="CHEBI:145989"/>
    </ligand>
</feature>
<dbReference type="PANTHER" id="PTHR21090:SF5">
    <property type="entry name" value="PENTAFUNCTIONAL AROM POLYPEPTIDE"/>
    <property type="match status" value="1"/>
</dbReference>
<keyword evidence="4 7" id="KW-0808">Transferase</keyword>
<dbReference type="Proteomes" id="UP001208656">
    <property type="component" value="Unassembled WGS sequence"/>
</dbReference>
<evidence type="ECO:0000256" key="4">
    <source>
        <dbReference type="ARBA" id="ARBA00022679"/>
    </source>
</evidence>
<feature type="binding site" evidence="7">
    <location>
        <position position="95"/>
    </location>
    <ligand>
        <name>phosphoenolpyruvate</name>
        <dbReference type="ChEBI" id="CHEBI:58702"/>
    </ligand>
</feature>
<dbReference type="EC" id="2.5.1.19" evidence="7"/>
<keyword evidence="5 7" id="KW-0057">Aromatic amino acid biosynthesis</keyword>
<dbReference type="InterPro" id="IPR036968">
    <property type="entry name" value="Enolpyruvate_Tfrase_sf"/>
</dbReference>
<feature type="binding site" evidence="7">
    <location>
        <position position="23"/>
    </location>
    <ligand>
        <name>3-phosphoshikimate</name>
        <dbReference type="ChEBI" id="CHEBI:145989"/>
    </ligand>
</feature>
<evidence type="ECO:0000256" key="5">
    <source>
        <dbReference type="ARBA" id="ARBA00023141"/>
    </source>
</evidence>
<evidence type="ECO:0000313" key="9">
    <source>
        <dbReference type="EMBL" id="MCU9593696.1"/>
    </source>
</evidence>
<feature type="binding site" evidence="7">
    <location>
        <position position="315"/>
    </location>
    <ligand>
        <name>3-phosphoshikimate</name>
        <dbReference type="ChEBI" id="CHEBI:145989"/>
    </ligand>
</feature>
<dbReference type="CDD" id="cd01556">
    <property type="entry name" value="EPSP_synthase"/>
    <property type="match status" value="1"/>
</dbReference>
<sequence>MNSIRLNHTDVRVKGELTVPGDKSISHRAVMFGSIAEGTTVISNFLRGDDCLATMNCFRKMGVKIEDSNGDIIVHGKGITGLKEPKDVLYTGNSGTTARLLLGLLSGLPFYSVLNGDVSLNNRPMSRVTDPLKLMGAQTWGRENNNKLPISIQGTQLSAIEYELPVASAQVKSALILAGLLAEGVTKITGKIQSRDHTEKLLQQYGAYLSMDDNQIIVKGGQKLHSANVFVPGDISSAAFFIALGLIVPGAELVIKNVGLNETRTGILDVVRAMGGNVEVETIRRNGEPFGNIYVKYSDLTATEISGAIIPRLIDEIPIIALIATQAEGTTIIRDATELKVKETNRIEAVVTELSKLGASIEATDDGMIIHGKQKLKGGQVKTHGDHRIGMMLAIASFICSEDLILENADCIKISYPNFFQDLKSIVQ</sequence>
<dbReference type="PROSITE" id="PS00104">
    <property type="entry name" value="EPSP_SYNTHASE_1"/>
    <property type="match status" value="1"/>
</dbReference>
<dbReference type="Pfam" id="PF00275">
    <property type="entry name" value="EPSP_synthase"/>
    <property type="match status" value="1"/>
</dbReference>
<evidence type="ECO:0000259" key="8">
    <source>
        <dbReference type="Pfam" id="PF00275"/>
    </source>
</evidence>
<feature type="binding site" evidence="7">
    <location>
        <position position="24"/>
    </location>
    <ligand>
        <name>3-phosphoshikimate</name>
        <dbReference type="ChEBI" id="CHEBI:145989"/>
    </ligand>
</feature>
<comment type="subcellular location">
    <subcellularLocation>
        <location evidence="7">Cytoplasm</location>
    </subcellularLocation>
</comment>
<feature type="binding site" evidence="7">
    <location>
        <position position="23"/>
    </location>
    <ligand>
        <name>phosphoenolpyruvate</name>
        <dbReference type="ChEBI" id="CHEBI:58702"/>
    </ligand>
</feature>
<keyword evidence="3 7" id="KW-0028">Amino-acid biosynthesis</keyword>
<comment type="function">
    <text evidence="7">Catalyzes the transfer of the enolpyruvyl moiety of phosphoenolpyruvate (PEP) to the 5-hydroxyl of shikimate-3-phosphate (S3P) to produce enolpyruvyl shikimate-3-phosphate and inorganic phosphate.</text>
</comment>
<feature type="binding site" evidence="7">
    <location>
        <position position="170"/>
    </location>
    <ligand>
        <name>phosphoenolpyruvate</name>
        <dbReference type="ChEBI" id="CHEBI:58702"/>
    </ligand>
</feature>
<keyword evidence="7" id="KW-0963">Cytoplasm</keyword>
<evidence type="ECO:0000256" key="6">
    <source>
        <dbReference type="ARBA" id="ARBA00044633"/>
    </source>
</evidence>
<dbReference type="InterPro" id="IPR006264">
    <property type="entry name" value="EPSP_synthase"/>
</dbReference>
<dbReference type="PANTHER" id="PTHR21090">
    <property type="entry name" value="AROM/DEHYDROQUINATE SYNTHASE"/>
    <property type="match status" value="1"/>
</dbReference>
<organism evidence="9 10">
    <name type="scientific">Pallidibacillus thermolactis</name>
    <dbReference type="NCBI Taxonomy" id="251051"/>
    <lineage>
        <taxon>Bacteria</taxon>
        <taxon>Bacillati</taxon>
        <taxon>Bacillota</taxon>
        <taxon>Bacilli</taxon>
        <taxon>Bacillales</taxon>
        <taxon>Bacillaceae</taxon>
        <taxon>Pallidibacillus</taxon>
    </lineage>
</organism>
<comment type="caution">
    <text evidence="7">Lacks conserved residue(s) required for the propagation of feature annotation.</text>
</comment>
<dbReference type="EMBL" id="JAOUSE010000007">
    <property type="protein sequence ID" value="MCU9593696.1"/>
    <property type="molecule type" value="Genomic_DNA"/>
</dbReference>
<evidence type="ECO:0000256" key="7">
    <source>
        <dbReference type="HAMAP-Rule" id="MF_00210"/>
    </source>
</evidence>
<dbReference type="PIRSF" id="PIRSF000505">
    <property type="entry name" value="EPSPS"/>
    <property type="match status" value="1"/>
</dbReference>
<feature type="binding site" evidence="7">
    <location>
        <position position="346"/>
    </location>
    <ligand>
        <name>phosphoenolpyruvate</name>
        <dbReference type="ChEBI" id="CHEBI:58702"/>
    </ligand>
</feature>
<evidence type="ECO:0000256" key="3">
    <source>
        <dbReference type="ARBA" id="ARBA00022605"/>
    </source>
</evidence>
<dbReference type="HAMAP" id="MF_00210">
    <property type="entry name" value="EPSP_synth"/>
    <property type="match status" value="1"/>
</dbReference>
<dbReference type="InterPro" id="IPR013792">
    <property type="entry name" value="RNA3'P_cycl/enolpyr_Trfase_a/b"/>
</dbReference>
<reference evidence="9 10" key="1">
    <citation type="submission" date="2022-10" db="EMBL/GenBank/DDBJ databases">
        <title>Description of Fervidibacillus gen. nov. in the family Fervidibacillaceae fam. nov. with two species, Fervidibacillus albus sp. nov., and Fervidibacillus halotolerans sp. nov., isolated from tidal flat sediments.</title>
        <authorList>
            <person name="Kwon K.K."/>
            <person name="Yang S.-H."/>
        </authorList>
    </citation>
    <scope>NUCLEOTIDE SEQUENCE [LARGE SCALE GENOMIC DNA]</scope>
    <source>
        <strain evidence="9 10">DSM 23332</strain>
    </source>
</reference>